<accession>A0A644Z4E0</accession>
<dbReference type="PANTHER" id="PTHR30399">
    <property type="entry name" value="UNCHARACTERIZED PROTEIN YGJP"/>
    <property type="match status" value="1"/>
</dbReference>
<reference evidence="2" key="1">
    <citation type="submission" date="2019-08" db="EMBL/GenBank/DDBJ databases">
        <authorList>
            <person name="Kucharzyk K."/>
            <person name="Murdoch R.W."/>
            <person name="Higgins S."/>
            <person name="Loffler F."/>
        </authorList>
    </citation>
    <scope>NUCLEOTIDE SEQUENCE</scope>
</reference>
<dbReference type="PANTHER" id="PTHR30399:SF1">
    <property type="entry name" value="UTP PYROPHOSPHATASE"/>
    <property type="match status" value="1"/>
</dbReference>
<proteinExistence type="predicted"/>
<gene>
    <name evidence="2" type="ORF">SDC9_82354</name>
</gene>
<organism evidence="2">
    <name type="scientific">bioreactor metagenome</name>
    <dbReference type="NCBI Taxonomy" id="1076179"/>
    <lineage>
        <taxon>unclassified sequences</taxon>
        <taxon>metagenomes</taxon>
        <taxon>ecological metagenomes</taxon>
    </lineage>
</organism>
<protein>
    <recommendedName>
        <fullName evidence="1">YgjP-like metallopeptidase domain-containing protein</fullName>
    </recommendedName>
</protein>
<dbReference type="AlphaFoldDB" id="A0A644Z4E0"/>
<dbReference type="InterPro" id="IPR002725">
    <property type="entry name" value="YgjP-like_metallopeptidase"/>
</dbReference>
<dbReference type="Gene3D" id="3.30.2010.10">
    <property type="entry name" value="Metalloproteases ('zincins'), catalytic domain"/>
    <property type="match status" value="1"/>
</dbReference>
<dbReference type="Pfam" id="PF01863">
    <property type="entry name" value="YgjP-like"/>
    <property type="match status" value="1"/>
</dbReference>
<sequence>MEKIIQTELGPLTVNITRKRMKNLYLRVLPPDGTLQISAPNRVGDLEIEQFVLSRIDWIARQREKVTSRKSVHFADGETLPFFGTNLTLRLRPVTGRAKVEQTGGMLILSIRADADTAARKHAVDGWYRRELTAAAKAVLPACERTVGKRASELRIRDMKTRWGTCNIKSGAVTINLRLAEKPPECLRYVLTHELCHLHEAGHGERFWKRMDVYYPDWKRIRKLLRTKE</sequence>
<comment type="caution">
    <text evidence="2">The sequence shown here is derived from an EMBL/GenBank/DDBJ whole genome shotgun (WGS) entry which is preliminary data.</text>
</comment>
<dbReference type="CDD" id="cd07344">
    <property type="entry name" value="M48_yhfN_like"/>
    <property type="match status" value="1"/>
</dbReference>
<feature type="domain" description="YgjP-like metallopeptidase" evidence="1">
    <location>
        <begin position="23"/>
        <end position="227"/>
    </location>
</feature>
<dbReference type="InterPro" id="IPR053136">
    <property type="entry name" value="UTP_pyrophosphatase-like"/>
</dbReference>
<name>A0A644Z4E0_9ZZZZ</name>
<evidence type="ECO:0000259" key="1">
    <source>
        <dbReference type="Pfam" id="PF01863"/>
    </source>
</evidence>
<dbReference type="EMBL" id="VSSQ01007388">
    <property type="protein sequence ID" value="MPM35760.1"/>
    <property type="molecule type" value="Genomic_DNA"/>
</dbReference>
<evidence type="ECO:0000313" key="2">
    <source>
        <dbReference type="EMBL" id="MPM35760.1"/>
    </source>
</evidence>